<organism evidence="1">
    <name type="scientific">marine metagenome</name>
    <dbReference type="NCBI Taxonomy" id="408172"/>
    <lineage>
        <taxon>unclassified sequences</taxon>
        <taxon>metagenomes</taxon>
        <taxon>ecological metagenomes</taxon>
    </lineage>
</organism>
<feature type="non-terminal residue" evidence="1">
    <location>
        <position position="1"/>
    </location>
</feature>
<proteinExistence type="predicted"/>
<evidence type="ECO:0000313" key="1">
    <source>
        <dbReference type="EMBL" id="SVC73303.1"/>
    </source>
</evidence>
<reference evidence="1" key="1">
    <citation type="submission" date="2018-05" db="EMBL/GenBank/DDBJ databases">
        <authorList>
            <person name="Lanie J.A."/>
            <person name="Ng W.-L."/>
            <person name="Kazmierczak K.M."/>
            <person name="Andrzejewski T.M."/>
            <person name="Davidsen T.M."/>
            <person name="Wayne K.J."/>
            <person name="Tettelin H."/>
            <person name="Glass J.I."/>
            <person name="Rusch D."/>
            <person name="Podicherti R."/>
            <person name="Tsui H.-C.T."/>
            <person name="Winkler M.E."/>
        </authorList>
    </citation>
    <scope>NUCLEOTIDE SEQUENCE</scope>
</reference>
<gene>
    <name evidence="1" type="ORF">METZ01_LOCUS326157</name>
</gene>
<dbReference type="AlphaFoldDB" id="A0A382PIU7"/>
<protein>
    <submittedName>
        <fullName evidence="1">Uncharacterized protein</fullName>
    </submittedName>
</protein>
<name>A0A382PIU7_9ZZZZ</name>
<accession>A0A382PIU7</accession>
<sequence>CTDATAGANVWTNVGAGSGDINPWVYPATSYIYVLGGRLSPNNYNYIERFSVTSDGNTVDWADLNEIGNGNGSSSATHGYMAAGHVGTPHATNRIEKFPFASQTNGTDVGDMTNAVNQSSGFQSLTYGYTGGGRFSGSPSTDVIDKYAHATDGNATDIGNCVGNTYYDPAGINSRTNGYIGGGIVLGSPGGTNLYNMIQKVSFSSDGNSTDIADMTRYNGGVRGCGTETYGYICGGYTIPGDFYDNKIEKFSYSSEANTTDIADLSMVRGWHAASSSTTHGYNIGGDSPSTNSYDKFSFSTEGNATDVADISSARAYMGTAQY</sequence>
<dbReference type="EMBL" id="UINC01107721">
    <property type="protein sequence ID" value="SVC73303.1"/>
    <property type="molecule type" value="Genomic_DNA"/>
</dbReference>